<dbReference type="EMBL" id="CP001674">
    <property type="protein sequence ID" value="ACT50579.1"/>
    <property type="molecule type" value="Genomic_DNA"/>
</dbReference>
<reference evidence="7" key="1">
    <citation type="submission" date="2009-07" db="EMBL/GenBank/DDBJ databases">
        <title>Complete sequence of chromosome of Methylovorus sp. SIP3-4.</title>
        <authorList>
            <person name="Lucas S."/>
            <person name="Copeland A."/>
            <person name="Lapidus A."/>
            <person name="Glavina del Rio T."/>
            <person name="Tice H."/>
            <person name="Bruce D."/>
            <person name="Goodwin L."/>
            <person name="Pitluck S."/>
            <person name="Clum A."/>
            <person name="Larimer F."/>
            <person name="Land M."/>
            <person name="Hauser L."/>
            <person name="Kyrpides N."/>
            <person name="Mikhailova N."/>
            <person name="Kayluzhnaya M."/>
            <person name="Chistoserdova L."/>
        </authorList>
    </citation>
    <scope>NUCLEOTIDE SEQUENCE [LARGE SCALE GENOMIC DNA]</scope>
    <source>
        <strain evidence="7">SIP3-4</strain>
    </source>
</reference>
<dbReference type="GO" id="GO:0008840">
    <property type="term" value="F:4-hydroxy-tetrahydrodipicolinate synthase activity"/>
    <property type="evidence" value="ECO:0007669"/>
    <property type="project" value="TreeGrafter"/>
</dbReference>
<accession>C6XDF4</accession>
<feature type="active site" description="Proton donor/acceptor" evidence="4">
    <location>
        <position position="131"/>
    </location>
</feature>
<evidence type="ECO:0000313" key="7">
    <source>
        <dbReference type="Proteomes" id="UP000002743"/>
    </source>
</evidence>
<evidence type="ECO:0000256" key="3">
    <source>
        <dbReference type="PIRNR" id="PIRNR001365"/>
    </source>
</evidence>
<dbReference type="SMART" id="SM01130">
    <property type="entry name" value="DHDPS"/>
    <property type="match status" value="1"/>
</dbReference>
<dbReference type="AlphaFoldDB" id="C6XDF4"/>
<feature type="binding site" evidence="5">
    <location>
        <position position="44"/>
    </location>
    <ligand>
        <name>pyruvate</name>
        <dbReference type="ChEBI" id="CHEBI:15361"/>
    </ligand>
</feature>
<dbReference type="HOGENOM" id="CLU_049343_5_0_4"/>
<evidence type="ECO:0000256" key="2">
    <source>
        <dbReference type="ARBA" id="ARBA00023239"/>
    </source>
</evidence>
<dbReference type="OrthoDB" id="199953at2"/>
<dbReference type="PANTHER" id="PTHR12128">
    <property type="entry name" value="DIHYDRODIPICOLINATE SYNTHASE"/>
    <property type="match status" value="1"/>
</dbReference>
<dbReference type="Pfam" id="PF00701">
    <property type="entry name" value="DHDPS"/>
    <property type="match status" value="1"/>
</dbReference>
<dbReference type="KEGG" id="mei:Msip34_1333"/>
<dbReference type="PRINTS" id="PR00146">
    <property type="entry name" value="DHPICSNTHASE"/>
</dbReference>
<evidence type="ECO:0000256" key="5">
    <source>
        <dbReference type="PIRSR" id="PIRSR001365-2"/>
    </source>
</evidence>
<dbReference type="STRING" id="582744.Msip34_1333"/>
<proteinExistence type="inferred from homology"/>
<dbReference type="InterPro" id="IPR002220">
    <property type="entry name" value="DapA-like"/>
</dbReference>
<protein>
    <submittedName>
        <fullName evidence="6">Dihydrodipicolinate synthetase</fullName>
    </submittedName>
</protein>
<dbReference type="SUPFAM" id="SSF51569">
    <property type="entry name" value="Aldolase"/>
    <property type="match status" value="1"/>
</dbReference>
<keyword evidence="7" id="KW-1185">Reference proteome</keyword>
<feature type="active site" description="Schiff-base intermediate with substrate" evidence="4">
    <location>
        <position position="159"/>
    </location>
</feature>
<dbReference type="PIRSF" id="PIRSF001365">
    <property type="entry name" value="DHDPS"/>
    <property type="match status" value="1"/>
</dbReference>
<dbReference type="Gene3D" id="3.20.20.70">
    <property type="entry name" value="Aldolase class I"/>
    <property type="match status" value="1"/>
</dbReference>
<organism evidence="6 7">
    <name type="scientific">Methylovorus glucosotrophus (strain SIP3-4)</name>
    <dbReference type="NCBI Taxonomy" id="582744"/>
    <lineage>
        <taxon>Bacteria</taxon>
        <taxon>Pseudomonadati</taxon>
        <taxon>Pseudomonadota</taxon>
        <taxon>Betaproteobacteria</taxon>
        <taxon>Nitrosomonadales</taxon>
        <taxon>Methylophilaceae</taxon>
        <taxon>Methylovorus</taxon>
    </lineage>
</organism>
<dbReference type="CDD" id="cd00408">
    <property type="entry name" value="DHDPS-like"/>
    <property type="match status" value="1"/>
</dbReference>
<keyword evidence="2 3" id="KW-0456">Lyase</keyword>
<name>C6XDF4_METGS</name>
<dbReference type="eggNOG" id="COG0329">
    <property type="taxonomic scope" value="Bacteria"/>
</dbReference>
<dbReference type="RefSeq" id="WP_015830051.1">
    <property type="nucleotide sequence ID" value="NC_012969.1"/>
</dbReference>
<dbReference type="InterPro" id="IPR013785">
    <property type="entry name" value="Aldolase_TIM"/>
</dbReference>
<evidence type="ECO:0000256" key="1">
    <source>
        <dbReference type="ARBA" id="ARBA00007592"/>
    </source>
</evidence>
<reference evidence="6 7" key="2">
    <citation type="journal article" date="2011" name="J. Bacteriol.">
        <title>Genomes of three methylotrophs from a single niche uncover genetic and metabolic divergence of Methylophilaceae.</title>
        <authorList>
            <person name="Lapidus A."/>
            <person name="Clum A."/>
            <person name="Labutti K."/>
            <person name="Kaluzhnaya M.G."/>
            <person name="Lim S."/>
            <person name="Beck D.A."/>
            <person name="Glavina Del Rio T."/>
            <person name="Nolan M."/>
            <person name="Mavromatis K."/>
            <person name="Huntemann M."/>
            <person name="Lucas S."/>
            <person name="Lidstrom M.E."/>
            <person name="Ivanova N."/>
            <person name="Chistoserdova L."/>
        </authorList>
    </citation>
    <scope>NUCLEOTIDE SEQUENCE [LARGE SCALE GENOMIC DNA]</scope>
    <source>
        <strain evidence="6 7">SIP3-4</strain>
    </source>
</reference>
<evidence type="ECO:0000313" key="6">
    <source>
        <dbReference type="EMBL" id="ACT50579.1"/>
    </source>
</evidence>
<gene>
    <name evidence="6" type="ordered locus">Msip34_1333</name>
</gene>
<dbReference type="PANTHER" id="PTHR12128:SF66">
    <property type="entry name" value="4-HYDROXY-2-OXOGLUTARATE ALDOLASE, MITOCHONDRIAL"/>
    <property type="match status" value="1"/>
</dbReference>
<evidence type="ECO:0000256" key="4">
    <source>
        <dbReference type="PIRSR" id="PIRSR001365-1"/>
    </source>
</evidence>
<comment type="similarity">
    <text evidence="1 3">Belongs to the DapA family.</text>
</comment>
<sequence>MFTGLSAFPLTPMDEVSIDENAFSQLVSRLAQAQINSIGVLGSTGSYAYLNREERNLVTRLAVESAQGTPVVVGIGALRTKDVLKLAEDAQKAGANGLLLAPVSYQKLTEDEVFAHYQTVSQHSSVPICVYDNPTTTHFEFSDVLHGRIAALPNIASIKIPPLSNHLDEAKERVARLRAHIPHHVTIGISGDHSGATGLIAGCEAWYSVLGGLFPLPILAIVKASQRGDIDEVNRLSTALEPIWAFFRRYGSLRVIATIAELKGLVKTPSLPLPIKSLSGEERQRLTACIADLL</sequence>
<dbReference type="Proteomes" id="UP000002743">
    <property type="component" value="Chromosome"/>
</dbReference>